<dbReference type="PANTHER" id="PTHR12526">
    <property type="entry name" value="GLYCOSYLTRANSFERASE"/>
    <property type="match status" value="1"/>
</dbReference>
<feature type="domain" description="Glycosyl transferase family 1" evidence="2">
    <location>
        <begin position="215"/>
        <end position="365"/>
    </location>
</feature>
<reference evidence="4" key="1">
    <citation type="journal article" date="2019" name="Int. J. Syst. Evol. Microbiol.">
        <title>The Global Catalogue of Microorganisms (GCM) 10K type strain sequencing project: providing services to taxonomists for standard genome sequencing and annotation.</title>
        <authorList>
            <consortium name="The Broad Institute Genomics Platform"/>
            <consortium name="The Broad Institute Genome Sequencing Center for Infectious Disease"/>
            <person name="Wu L."/>
            <person name="Ma J."/>
        </authorList>
    </citation>
    <scope>NUCLEOTIDE SEQUENCE [LARGE SCALE GENOMIC DNA]</scope>
    <source>
        <strain evidence="4">CGMCC 1.12791</strain>
    </source>
</reference>
<evidence type="ECO:0000259" key="2">
    <source>
        <dbReference type="Pfam" id="PF00534"/>
    </source>
</evidence>
<comment type="caution">
    <text evidence="3">The sequence shown here is derived from an EMBL/GenBank/DDBJ whole genome shotgun (WGS) entry which is preliminary data.</text>
</comment>
<evidence type="ECO:0000313" key="3">
    <source>
        <dbReference type="EMBL" id="GHE14878.1"/>
    </source>
</evidence>
<evidence type="ECO:0000256" key="1">
    <source>
        <dbReference type="ARBA" id="ARBA00022679"/>
    </source>
</evidence>
<name>A0ABQ3HCY1_9ACTN</name>
<proteinExistence type="predicted"/>
<keyword evidence="1" id="KW-0808">Transferase</keyword>
<keyword evidence="4" id="KW-1185">Reference proteome</keyword>
<protein>
    <recommendedName>
        <fullName evidence="2">Glycosyl transferase family 1 domain-containing protein</fullName>
    </recommendedName>
</protein>
<dbReference type="Pfam" id="PF00534">
    <property type="entry name" value="Glycos_transf_1"/>
    <property type="match status" value="1"/>
</dbReference>
<sequence length="406" mass="44639">MTRPEASQTNDWTGRIIFACPRIPELGGGGTSTEALSRAMIQRGVDVSHVTLNPGIRPSAVPTLTVFEMGDAHRTPAFRGARGARSRAVGAVTALRKRIDRRRGLRRLRSFVEALEPHDVVVFTNLLPKIVLDASGYRRTENSPIFIGQHHSTFLGKGSEWERGPKMRHFDDVDLFLALTDADADLFRTVVKARCGSVPNIAPPMDRSRSRPAPHVVALARYEHEKRLDLMIEAFAAATRHAYQDWQLHLYGEGSLRSQLEEQIRRLKVEDRVRLMGRTDDVEEVLGTASLHLMTSEFEGFPMSVLEASAMGLPTLAFDCSPGLRALVSDDSGVLVDPDDPAAFSIELERLIADGGLRARLGNGALAVAATFSGDAVVDRWFDHIKDCVRRRRDAGNPEMGTGAGS</sequence>
<evidence type="ECO:0000313" key="4">
    <source>
        <dbReference type="Proteomes" id="UP000597341"/>
    </source>
</evidence>
<dbReference type="SUPFAM" id="SSF53756">
    <property type="entry name" value="UDP-Glycosyltransferase/glycogen phosphorylase"/>
    <property type="match status" value="1"/>
</dbReference>
<dbReference type="PANTHER" id="PTHR12526:SF630">
    <property type="entry name" value="GLYCOSYLTRANSFERASE"/>
    <property type="match status" value="1"/>
</dbReference>
<gene>
    <name evidence="3" type="ORF">GCM10011376_00420</name>
</gene>
<dbReference type="InterPro" id="IPR001296">
    <property type="entry name" value="Glyco_trans_1"/>
</dbReference>
<dbReference type="EMBL" id="BNAD01000001">
    <property type="protein sequence ID" value="GHE14878.1"/>
    <property type="molecule type" value="Genomic_DNA"/>
</dbReference>
<dbReference type="RefSeq" id="WP_191277356.1">
    <property type="nucleotide sequence ID" value="NZ_BNAD01000001.1"/>
</dbReference>
<dbReference type="Gene3D" id="3.40.50.2000">
    <property type="entry name" value="Glycogen Phosphorylase B"/>
    <property type="match status" value="2"/>
</dbReference>
<dbReference type="Proteomes" id="UP000597341">
    <property type="component" value="Unassembled WGS sequence"/>
</dbReference>
<organism evidence="3 4">
    <name type="scientific">Nocardioides flavus</name>
    <name type="common">ex Wang et al. 2016</name>
    <dbReference type="NCBI Taxonomy" id="2058780"/>
    <lineage>
        <taxon>Bacteria</taxon>
        <taxon>Bacillati</taxon>
        <taxon>Actinomycetota</taxon>
        <taxon>Actinomycetes</taxon>
        <taxon>Propionibacteriales</taxon>
        <taxon>Nocardioidaceae</taxon>
        <taxon>Nocardioides</taxon>
    </lineage>
</organism>
<accession>A0ABQ3HCY1</accession>